<comment type="caution">
    <text evidence="1">The sequence shown here is derived from an EMBL/GenBank/DDBJ whole genome shotgun (WGS) entry which is preliminary data.</text>
</comment>
<proteinExistence type="predicted"/>
<evidence type="ECO:0000313" key="2">
    <source>
        <dbReference type="Proteomes" id="UP000292095"/>
    </source>
</evidence>
<dbReference type="KEGG" id="salb:XNR_2013"/>
<accession>A0AB37XF86</accession>
<name>A0AB37XF86_9ACTN</name>
<gene>
    <name evidence="1" type="ORF">C0Q91_11070</name>
</gene>
<dbReference type="EMBL" id="PKLK01000013">
    <property type="protein sequence ID" value="RZE41716.1"/>
    <property type="molecule type" value="Genomic_DNA"/>
</dbReference>
<evidence type="ECO:0008006" key="3">
    <source>
        <dbReference type="Google" id="ProtNLM"/>
    </source>
</evidence>
<reference evidence="1 2" key="1">
    <citation type="submission" date="2017-12" db="EMBL/GenBank/DDBJ databases">
        <title>Population genomics insights into the ecological differentiation and adaptive evolution in streptomycetes.</title>
        <authorList>
            <person name="Li Y."/>
            <person name="Huang Y."/>
        </authorList>
    </citation>
    <scope>NUCLEOTIDE SEQUENCE [LARGE SCALE GENOMIC DNA]</scope>
    <source>
        <strain evidence="1 2">FXJ.2339</strain>
    </source>
</reference>
<dbReference type="AlphaFoldDB" id="A0AB37XF86"/>
<dbReference type="Proteomes" id="UP000292095">
    <property type="component" value="Unassembled WGS sequence"/>
</dbReference>
<organism evidence="1 2">
    <name type="scientific">Streptomyces albidoflavus</name>
    <dbReference type="NCBI Taxonomy" id="1886"/>
    <lineage>
        <taxon>Bacteria</taxon>
        <taxon>Bacillati</taxon>
        <taxon>Actinomycetota</taxon>
        <taxon>Actinomycetes</taxon>
        <taxon>Kitasatosporales</taxon>
        <taxon>Streptomycetaceae</taxon>
        <taxon>Streptomyces</taxon>
        <taxon>Streptomyces albidoflavus group</taxon>
    </lineage>
</organism>
<sequence>MATATRLDVRRIRLPRLPLAEQREYGARFAAVAAFEESLRRAARLGGQLVQGLHDGLTGPALPPS</sequence>
<evidence type="ECO:0000313" key="1">
    <source>
        <dbReference type="EMBL" id="RZE41716.1"/>
    </source>
</evidence>
<protein>
    <recommendedName>
        <fullName evidence="3">N-6 DNA methylase</fullName>
    </recommendedName>
</protein>